<keyword evidence="8" id="KW-1185">Reference proteome</keyword>
<comment type="similarity">
    <text evidence="2">Belongs to the oxygen-dependent FAD-linked oxidoreductase family.</text>
</comment>
<keyword evidence="4" id="KW-0274">FAD</keyword>
<dbReference type="PROSITE" id="PS51387">
    <property type="entry name" value="FAD_PCMH"/>
    <property type="match status" value="1"/>
</dbReference>
<protein>
    <submittedName>
        <fullName evidence="7">Oxidoreductase</fullName>
    </submittedName>
</protein>
<evidence type="ECO:0000259" key="6">
    <source>
        <dbReference type="PROSITE" id="PS51387"/>
    </source>
</evidence>
<dbReference type="SUPFAM" id="SSF56176">
    <property type="entry name" value="FAD-binding/transporter-associated domain-like"/>
    <property type="match status" value="1"/>
</dbReference>
<dbReference type="PANTHER" id="PTHR42973">
    <property type="entry name" value="BINDING OXIDOREDUCTASE, PUTATIVE (AFU_ORTHOLOGUE AFUA_1G17690)-RELATED"/>
    <property type="match status" value="1"/>
</dbReference>
<dbReference type="Pfam" id="PF01565">
    <property type="entry name" value="FAD_binding_4"/>
    <property type="match status" value="1"/>
</dbReference>
<evidence type="ECO:0000256" key="2">
    <source>
        <dbReference type="ARBA" id="ARBA00005466"/>
    </source>
</evidence>
<dbReference type="InterPro" id="IPR036318">
    <property type="entry name" value="FAD-bd_PCMH-like_sf"/>
</dbReference>
<dbReference type="Gene3D" id="3.30.465.10">
    <property type="match status" value="1"/>
</dbReference>
<name>A0A158A543_9BURK</name>
<keyword evidence="5" id="KW-0560">Oxidoreductase</keyword>
<dbReference type="InterPro" id="IPR006093">
    <property type="entry name" value="Oxy_OxRdtase_FAD_BS"/>
</dbReference>
<evidence type="ECO:0000313" key="8">
    <source>
        <dbReference type="Proteomes" id="UP000071859"/>
    </source>
</evidence>
<feature type="domain" description="FAD-binding PCMH-type" evidence="6">
    <location>
        <begin position="45"/>
        <end position="215"/>
    </location>
</feature>
<dbReference type="AlphaFoldDB" id="A0A158A543"/>
<sequence>MTNNVQMENAMIDSSRLRQAGFRGELIEPGDPRYDDARTVFNVSIDRRPLLIARCVDADDVSRTVLFAREQDLPLAVRGTGHNVAGYAVCDGGVVIDLSLMKAIAVDSSARTVRAQGGCNWGEVNDALQPFGLAATGGFVSITGVAGLTLGGGFGWLVRKHGLALDNLQSAEIVLADGRTVNGSSHENEDLFWAIRGGGGNFGVVTSFEFRVYPAGTVLAGIVLHPASAAADAIRTWRDMEMEAPEESTIGALLLHMPDDPSLPPALRGAPVAGLGGVYAGPVEEGEKALRALREYGPPLVDKFAPMPYNEAQRMADALWPPGLHGYWKSSYLKGLDDAAIAVVVDAFARVPSRQTVIVVEHYGNSAWSRVSESATAFGHREWPWNIVVTSAWSDAGDAERNIAWTRELMDALLPYRAPAAYVNYLGGDEGSAGLQAAYGSKLERLAAIKAKYDSANLFRQNPNIVPAAQG</sequence>
<dbReference type="OrthoDB" id="9775082at2"/>
<gene>
    <name evidence="7" type="ORF">AWB78_01279</name>
</gene>
<reference evidence="7" key="1">
    <citation type="submission" date="2016-01" db="EMBL/GenBank/DDBJ databases">
        <authorList>
            <person name="Peeters C."/>
        </authorList>
    </citation>
    <scope>NUCLEOTIDE SEQUENCE</scope>
    <source>
        <strain evidence="7">LMG 29321</strain>
    </source>
</reference>
<dbReference type="InterPro" id="IPR050416">
    <property type="entry name" value="FAD-linked_Oxidoreductase"/>
</dbReference>
<evidence type="ECO:0000256" key="5">
    <source>
        <dbReference type="ARBA" id="ARBA00023002"/>
    </source>
</evidence>
<organism evidence="7 8">
    <name type="scientific">Caballeronia calidae</name>
    <dbReference type="NCBI Taxonomy" id="1777139"/>
    <lineage>
        <taxon>Bacteria</taxon>
        <taxon>Pseudomonadati</taxon>
        <taxon>Pseudomonadota</taxon>
        <taxon>Betaproteobacteria</taxon>
        <taxon>Burkholderiales</taxon>
        <taxon>Burkholderiaceae</taxon>
        <taxon>Caballeronia</taxon>
    </lineage>
</organism>
<proteinExistence type="inferred from homology"/>
<dbReference type="Gene3D" id="3.40.462.20">
    <property type="match status" value="1"/>
</dbReference>
<evidence type="ECO:0000256" key="4">
    <source>
        <dbReference type="ARBA" id="ARBA00022827"/>
    </source>
</evidence>
<dbReference type="InterPro" id="IPR016169">
    <property type="entry name" value="FAD-bd_PCMH_sub2"/>
</dbReference>
<dbReference type="Gene3D" id="3.30.43.10">
    <property type="entry name" value="Uridine Diphospho-n-acetylenolpyruvylglucosamine Reductase, domain 2"/>
    <property type="match status" value="1"/>
</dbReference>
<dbReference type="Pfam" id="PF08031">
    <property type="entry name" value="BBE"/>
    <property type="match status" value="1"/>
</dbReference>
<dbReference type="GO" id="GO:0016491">
    <property type="term" value="F:oxidoreductase activity"/>
    <property type="evidence" value="ECO:0007669"/>
    <property type="project" value="UniProtKB-KW"/>
</dbReference>
<dbReference type="InterPro" id="IPR016166">
    <property type="entry name" value="FAD-bd_PCMH"/>
</dbReference>
<comment type="cofactor">
    <cofactor evidence="1">
        <name>FAD</name>
        <dbReference type="ChEBI" id="CHEBI:57692"/>
    </cofactor>
</comment>
<evidence type="ECO:0000313" key="7">
    <source>
        <dbReference type="EMBL" id="SAK52974.1"/>
    </source>
</evidence>
<dbReference type="Proteomes" id="UP000071859">
    <property type="component" value="Unassembled WGS sequence"/>
</dbReference>
<evidence type="ECO:0000256" key="1">
    <source>
        <dbReference type="ARBA" id="ARBA00001974"/>
    </source>
</evidence>
<dbReference type="PANTHER" id="PTHR42973:SF39">
    <property type="entry name" value="FAD-BINDING PCMH-TYPE DOMAIN-CONTAINING PROTEIN"/>
    <property type="match status" value="1"/>
</dbReference>
<dbReference type="PROSITE" id="PS00862">
    <property type="entry name" value="OX2_COVAL_FAD"/>
    <property type="match status" value="1"/>
</dbReference>
<keyword evidence="3" id="KW-0285">Flavoprotein</keyword>
<dbReference type="InterPro" id="IPR016167">
    <property type="entry name" value="FAD-bd_PCMH_sub1"/>
</dbReference>
<evidence type="ECO:0000256" key="3">
    <source>
        <dbReference type="ARBA" id="ARBA00022630"/>
    </source>
</evidence>
<dbReference type="GO" id="GO:0071949">
    <property type="term" value="F:FAD binding"/>
    <property type="evidence" value="ECO:0007669"/>
    <property type="project" value="InterPro"/>
</dbReference>
<dbReference type="InterPro" id="IPR006094">
    <property type="entry name" value="Oxid_FAD_bind_N"/>
</dbReference>
<dbReference type="RefSeq" id="WP_062603271.1">
    <property type="nucleotide sequence ID" value="NZ_FCOX02000004.1"/>
</dbReference>
<dbReference type="EMBL" id="FCOX02000004">
    <property type="protein sequence ID" value="SAK52974.1"/>
    <property type="molecule type" value="Genomic_DNA"/>
</dbReference>
<comment type="caution">
    <text evidence="7">The sequence shown here is derived from an EMBL/GenBank/DDBJ whole genome shotgun (WGS) entry which is preliminary data.</text>
</comment>
<dbReference type="InterPro" id="IPR012951">
    <property type="entry name" value="BBE"/>
</dbReference>
<accession>A0A158A543</accession>